<sequence length="279" mass="32242">MASSGSSKKVVPKYIKFIILQQISECKRSVNFLRGEIRYVIMNIDLLNGLIEMMEVMKFTLELYDSVWCLREMFKAENKRLLGLNKHLVDAEEDIRAKEGYLEILEEAIYSLHSVSAFTCDRDIFPTCVDWIFSKISEGKWASFYYLPNKQLEHGLKLIHIDNDVHSFFADAELNSKIHLYIAHKQQPLERFYLKNMVWVEEDVGLHCYSSSPFTTRIKKREVVAPIEENVDVGIKQDDRRRKIVFGLMAPANFLKNPVVSASMGQGLSVNVCAVFLME</sequence>
<evidence type="ECO:0000313" key="2">
    <source>
        <dbReference type="Proteomes" id="UP001151760"/>
    </source>
</evidence>
<accession>A0ABQ5CP33</accession>
<protein>
    <submittedName>
        <fullName evidence="1">Uncharacterized protein</fullName>
    </submittedName>
</protein>
<dbReference type="EMBL" id="BQNB010014461">
    <property type="protein sequence ID" value="GJT28450.1"/>
    <property type="molecule type" value="Genomic_DNA"/>
</dbReference>
<reference evidence="1" key="2">
    <citation type="submission" date="2022-01" db="EMBL/GenBank/DDBJ databases">
        <authorList>
            <person name="Yamashiro T."/>
            <person name="Shiraishi A."/>
            <person name="Satake H."/>
            <person name="Nakayama K."/>
        </authorList>
    </citation>
    <scope>NUCLEOTIDE SEQUENCE</scope>
</reference>
<name>A0ABQ5CP33_9ASTR</name>
<proteinExistence type="predicted"/>
<reference evidence="1" key="1">
    <citation type="journal article" date="2022" name="Int. J. Mol. Sci.">
        <title>Draft Genome of Tanacetum Coccineum: Genomic Comparison of Closely Related Tanacetum-Family Plants.</title>
        <authorList>
            <person name="Yamashiro T."/>
            <person name="Shiraishi A."/>
            <person name="Nakayama K."/>
            <person name="Satake H."/>
        </authorList>
    </citation>
    <scope>NUCLEOTIDE SEQUENCE</scope>
</reference>
<evidence type="ECO:0000313" key="1">
    <source>
        <dbReference type="EMBL" id="GJT28450.1"/>
    </source>
</evidence>
<gene>
    <name evidence="1" type="ORF">Tco_0908725</name>
</gene>
<keyword evidence="2" id="KW-1185">Reference proteome</keyword>
<comment type="caution">
    <text evidence="1">The sequence shown here is derived from an EMBL/GenBank/DDBJ whole genome shotgun (WGS) entry which is preliminary data.</text>
</comment>
<dbReference type="Proteomes" id="UP001151760">
    <property type="component" value="Unassembled WGS sequence"/>
</dbReference>
<organism evidence="1 2">
    <name type="scientific">Tanacetum coccineum</name>
    <dbReference type="NCBI Taxonomy" id="301880"/>
    <lineage>
        <taxon>Eukaryota</taxon>
        <taxon>Viridiplantae</taxon>
        <taxon>Streptophyta</taxon>
        <taxon>Embryophyta</taxon>
        <taxon>Tracheophyta</taxon>
        <taxon>Spermatophyta</taxon>
        <taxon>Magnoliopsida</taxon>
        <taxon>eudicotyledons</taxon>
        <taxon>Gunneridae</taxon>
        <taxon>Pentapetalae</taxon>
        <taxon>asterids</taxon>
        <taxon>campanulids</taxon>
        <taxon>Asterales</taxon>
        <taxon>Asteraceae</taxon>
        <taxon>Asteroideae</taxon>
        <taxon>Anthemideae</taxon>
        <taxon>Anthemidinae</taxon>
        <taxon>Tanacetum</taxon>
    </lineage>
</organism>